<dbReference type="Proteomes" id="UP000231962">
    <property type="component" value="Unassembled WGS sequence"/>
</dbReference>
<accession>A0A2M9ZL76</accession>
<dbReference type="AlphaFoldDB" id="A0A2M9ZL76"/>
<organism evidence="2 4">
    <name type="scientific">Leptospira perolatii</name>
    <dbReference type="NCBI Taxonomy" id="2023191"/>
    <lineage>
        <taxon>Bacteria</taxon>
        <taxon>Pseudomonadati</taxon>
        <taxon>Spirochaetota</taxon>
        <taxon>Spirochaetia</taxon>
        <taxon>Leptospirales</taxon>
        <taxon>Leptospiraceae</taxon>
        <taxon>Leptospira</taxon>
    </lineage>
</organism>
<comment type="caution">
    <text evidence="2">The sequence shown here is derived from an EMBL/GenBank/DDBJ whole genome shotgun (WGS) entry which is preliminary data.</text>
</comment>
<sequence>MSRQFIVISSLPEAMPKGVNPSEVLYFGPWCFLDRPDINVLEYKKYEMLQSPWSKEDQEMHKAFDYVSELTLRLVDALGEAFNSYYGVAKSKTFWKSVLIIHCRLIIEAIYDRYCRLSLISGLPECLVLETPEKRLRLDRGKDFCLELVYWSSFDWALSSHILIYSDLKEKVRLNYIKSYNELSPLLESDRAHYELSLKVFYSEFQRERKFRVSNFFPRVEHRSLSSVVLFHHNGREYKNDEPLITGNLNRSNKQFSIYYAGIPTKSKGRILKFQKVLLKYRENFSRSEFESYVFDRILDFLPERFFHQRIPIESNLRTLNISIPSGNILDAENRENHGLHYSIQHGGGYGNHARLAIEWNELITSDGLLTWGWDQSTSYSAGICIPLPNLKYKSTPCRQGVTSKNVHKIGIATTSYWMRPFRLSKAWLPEYRLKSLQMFHGFMEAILAQIPKGSLTVSLYNNELGIKFEDVKGRLKNDSRVEWKKMCASELRDHSDLIIIDHFGTFILEALRANVPTNLILLKETMDLNSETMMFLSRMEEVGIVHYTVESLADHLSEIKNNLDLWWNNPELQRVRQDFIHRFAWTDDNWIGIWKEFIEAHTWLSEPVLPLKSVPIYVEVFSFCFTVLVKVKILIKGLLRFAQGAISR</sequence>
<reference evidence="3 4" key="1">
    <citation type="submission" date="2017-07" db="EMBL/GenBank/DDBJ databases">
        <title>Leptospira spp. isolated from tropical soils.</title>
        <authorList>
            <person name="Thibeaux R."/>
            <person name="Iraola G."/>
            <person name="Ferres I."/>
            <person name="Bierque E."/>
            <person name="Girault D."/>
            <person name="Soupe-Gilbert M.-E."/>
            <person name="Picardeau M."/>
            <person name="Goarant C."/>
        </authorList>
    </citation>
    <scope>NUCLEOTIDE SEQUENCE [LARGE SCALE GENOMIC DNA]</scope>
    <source>
        <strain evidence="2 4">FH1-B-B1</strain>
        <strain evidence="1 3">FH1-B-C1</strain>
    </source>
</reference>
<dbReference type="EMBL" id="NPDZ01000007">
    <property type="protein sequence ID" value="PJZ72842.1"/>
    <property type="molecule type" value="Genomic_DNA"/>
</dbReference>
<protein>
    <recommendedName>
        <fullName evidence="5">Transferase</fullName>
    </recommendedName>
</protein>
<gene>
    <name evidence="1" type="ORF">CH360_06630</name>
    <name evidence="2" type="ORF">CH373_12340</name>
</gene>
<keyword evidence="3" id="KW-1185">Reference proteome</keyword>
<name>A0A2M9ZL76_9LEPT</name>
<dbReference type="Proteomes" id="UP000231990">
    <property type="component" value="Unassembled WGS sequence"/>
</dbReference>
<proteinExistence type="predicted"/>
<dbReference type="EMBL" id="NPDY01000004">
    <property type="protein sequence ID" value="PJZ70274.1"/>
    <property type="molecule type" value="Genomic_DNA"/>
</dbReference>
<evidence type="ECO:0000313" key="2">
    <source>
        <dbReference type="EMBL" id="PJZ72842.1"/>
    </source>
</evidence>
<evidence type="ECO:0008006" key="5">
    <source>
        <dbReference type="Google" id="ProtNLM"/>
    </source>
</evidence>
<evidence type="ECO:0000313" key="1">
    <source>
        <dbReference type="EMBL" id="PJZ70274.1"/>
    </source>
</evidence>
<evidence type="ECO:0000313" key="4">
    <source>
        <dbReference type="Proteomes" id="UP000231990"/>
    </source>
</evidence>
<evidence type="ECO:0000313" key="3">
    <source>
        <dbReference type="Proteomes" id="UP000231962"/>
    </source>
</evidence>